<sequence length="131" mass="14669">MLGVLSCLVQCTLVLRCCGVSSYDICPACCPWRSDYSQTEIATATLGLQALLICTAFLVPKIAGDTDFVTWRKFGHFHICQERRNHGVKACFFTARPASKRLREQKGNNSVSVAIRPNHTVLMTVWCPFRD</sequence>
<protein>
    <recommendedName>
        <fullName evidence="4">Secreted protein</fullName>
    </recommendedName>
</protein>
<accession>A0A0C2T3K0</accession>
<dbReference type="EMBL" id="KN818224">
    <property type="protein sequence ID" value="KIL70455.1"/>
    <property type="molecule type" value="Genomic_DNA"/>
</dbReference>
<keyword evidence="3" id="KW-1185">Reference proteome</keyword>
<evidence type="ECO:0008006" key="4">
    <source>
        <dbReference type="Google" id="ProtNLM"/>
    </source>
</evidence>
<dbReference type="InParanoid" id="A0A0C2T3K0"/>
<reference evidence="2 3" key="1">
    <citation type="submission" date="2014-04" db="EMBL/GenBank/DDBJ databases">
        <title>Evolutionary Origins and Diversification of the Mycorrhizal Mutualists.</title>
        <authorList>
            <consortium name="DOE Joint Genome Institute"/>
            <consortium name="Mycorrhizal Genomics Consortium"/>
            <person name="Kohler A."/>
            <person name="Kuo A."/>
            <person name="Nagy L.G."/>
            <person name="Floudas D."/>
            <person name="Copeland A."/>
            <person name="Barry K.W."/>
            <person name="Cichocki N."/>
            <person name="Veneault-Fourrey C."/>
            <person name="LaButti K."/>
            <person name="Lindquist E.A."/>
            <person name="Lipzen A."/>
            <person name="Lundell T."/>
            <person name="Morin E."/>
            <person name="Murat C."/>
            <person name="Riley R."/>
            <person name="Ohm R."/>
            <person name="Sun H."/>
            <person name="Tunlid A."/>
            <person name="Henrissat B."/>
            <person name="Grigoriev I.V."/>
            <person name="Hibbett D.S."/>
            <person name="Martin F."/>
        </authorList>
    </citation>
    <scope>NUCLEOTIDE SEQUENCE [LARGE SCALE GENOMIC DNA]</scope>
    <source>
        <strain evidence="2 3">Koide BX008</strain>
    </source>
</reference>
<feature type="signal peptide" evidence="1">
    <location>
        <begin position="1"/>
        <end position="22"/>
    </location>
</feature>
<gene>
    <name evidence="2" type="ORF">M378DRAFT_623479</name>
</gene>
<evidence type="ECO:0000313" key="3">
    <source>
        <dbReference type="Proteomes" id="UP000054549"/>
    </source>
</evidence>
<feature type="chain" id="PRO_5002155798" description="Secreted protein" evidence="1">
    <location>
        <begin position="23"/>
        <end position="131"/>
    </location>
</feature>
<evidence type="ECO:0000313" key="2">
    <source>
        <dbReference type="EMBL" id="KIL70455.1"/>
    </source>
</evidence>
<dbReference type="AlphaFoldDB" id="A0A0C2T3K0"/>
<keyword evidence="1" id="KW-0732">Signal</keyword>
<dbReference type="Proteomes" id="UP000054549">
    <property type="component" value="Unassembled WGS sequence"/>
</dbReference>
<evidence type="ECO:0000256" key="1">
    <source>
        <dbReference type="SAM" id="SignalP"/>
    </source>
</evidence>
<dbReference type="HOGENOM" id="CLU_1927063_0_0_1"/>
<name>A0A0C2T3K0_AMAMK</name>
<proteinExistence type="predicted"/>
<organism evidence="2 3">
    <name type="scientific">Amanita muscaria (strain Koide BX008)</name>
    <dbReference type="NCBI Taxonomy" id="946122"/>
    <lineage>
        <taxon>Eukaryota</taxon>
        <taxon>Fungi</taxon>
        <taxon>Dikarya</taxon>
        <taxon>Basidiomycota</taxon>
        <taxon>Agaricomycotina</taxon>
        <taxon>Agaricomycetes</taxon>
        <taxon>Agaricomycetidae</taxon>
        <taxon>Agaricales</taxon>
        <taxon>Pluteineae</taxon>
        <taxon>Amanitaceae</taxon>
        <taxon>Amanita</taxon>
    </lineage>
</organism>